<dbReference type="Proteomes" id="UP001189429">
    <property type="component" value="Unassembled WGS sequence"/>
</dbReference>
<keyword evidence="2" id="KW-1185">Reference proteome</keyword>
<evidence type="ECO:0008006" key="3">
    <source>
        <dbReference type="Google" id="ProtNLM"/>
    </source>
</evidence>
<protein>
    <recommendedName>
        <fullName evidence="3">RNA-directed RNA polymerase</fullName>
    </recommendedName>
</protein>
<feature type="non-terminal residue" evidence="1">
    <location>
        <position position="92"/>
    </location>
</feature>
<accession>A0ABN9PB56</accession>
<gene>
    <name evidence="1" type="ORF">PCOR1329_LOCUS421</name>
</gene>
<proteinExistence type="predicted"/>
<sequence>DFPVEADELLVQAGMCPRFLLGRIYTFARGEPAKGKLPPLGGVPESEIEGPPGAPKAVAPFLAVLPERPASREGLVWLIPENPDSYLTKGLE</sequence>
<reference evidence="1" key="1">
    <citation type="submission" date="2023-10" db="EMBL/GenBank/DDBJ databases">
        <authorList>
            <person name="Chen Y."/>
            <person name="Shah S."/>
            <person name="Dougan E. K."/>
            <person name="Thang M."/>
            <person name="Chan C."/>
        </authorList>
    </citation>
    <scope>NUCLEOTIDE SEQUENCE [LARGE SCALE GENOMIC DNA]</scope>
</reference>
<evidence type="ECO:0000313" key="1">
    <source>
        <dbReference type="EMBL" id="CAK0788564.1"/>
    </source>
</evidence>
<feature type="non-terminal residue" evidence="1">
    <location>
        <position position="1"/>
    </location>
</feature>
<organism evidence="1 2">
    <name type="scientific">Prorocentrum cordatum</name>
    <dbReference type="NCBI Taxonomy" id="2364126"/>
    <lineage>
        <taxon>Eukaryota</taxon>
        <taxon>Sar</taxon>
        <taxon>Alveolata</taxon>
        <taxon>Dinophyceae</taxon>
        <taxon>Prorocentrales</taxon>
        <taxon>Prorocentraceae</taxon>
        <taxon>Prorocentrum</taxon>
    </lineage>
</organism>
<comment type="caution">
    <text evidence="1">The sequence shown here is derived from an EMBL/GenBank/DDBJ whole genome shotgun (WGS) entry which is preliminary data.</text>
</comment>
<evidence type="ECO:0000313" key="2">
    <source>
        <dbReference type="Proteomes" id="UP001189429"/>
    </source>
</evidence>
<name>A0ABN9PB56_9DINO</name>
<dbReference type="EMBL" id="CAUYUJ010000081">
    <property type="protein sequence ID" value="CAK0788564.1"/>
    <property type="molecule type" value="Genomic_DNA"/>
</dbReference>